<name>A0ABQ9YKL9_9EUKA</name>
<gene>
    <name evidence="1" type="ORF">BLNAU_836</name>
</gene>
<keyword evidence="2" id="KW-1185">Reference proteome</keyword>
<evidence type="ECO:0000313" key="1">
    <source>
        <dbReference type="EMBL" id="KAK2964305.1"/>
    </source>
</evidence>
<sequence length="197" mass="20826">MIPLRVAECRCEGQAITVEQIGKDLGGCGEGCWICCGLARAGKNVGGSQPCTITVVESSFLNGVMVNSPDGGQAPILTLSHLSFSLPPVLDTDSLIESLGDEVTVKDCLLSNEAATNSETLCSWESGLVVLNECVCEISWTKFRNLGQGAIHATNSNVTLSQSDLTHNGLPTADFPSAWQNIRCVGRGKISFESFST</sequence>
<evidence type="ECO:0000313" key="2">
    <source>
        <dbReference type="Proteomes" id="UP001281761"/>
    </source>
</evidence>
<protein>
    <submittedName>
        <fullName evidence="1">Uncharacterized protein</fullName>
    </submittedName>
</protein>
<dbReference type="Proteomes" id="UP001281761">
    <property type="component" value="Unassembled WGS sequence"/>
</dbReference>
<reference evidence="1 2" key="1">
    <citation type="journal article" date="2022" name="bioRxiv">
        <title>Genomics of Preaxostyla Flagellates Illuminates Evolutionary Transitions and the Path Towards Mitochondrial Loss.</title>
        <authorList>
            <person name="Novak L.V.F."/>
            <person name="Treitli S.C."/>
            <person name="Pyrih J."/>
            <person name="Halakuc P."/>
            <person name="Pipaliya S.V."/>
            <person name="Vacek V."/>
            <person name="Brzon O."/>
            <person name="Soukal P."/>
            <person name="Eme L."/>
            <person name="Dacks J.B."/>
            <person name="Karnkowska A."/>
            <person name="Elias M."/>
            <person name="Hampl V."/>
        </authorList>
    </citation>
    <scope>NUCLEOTIDE SEQUENCE [LARGE SCALE GENOMIC DNA]</scope>
    <source>
        <strain evidence="1">NAU3</strain>
        <tissue evidence="1">Gut</tissue>
    </source>
</reference>
<comment type="caution">
    <text evidence="1">The sequence shown here is derived from an EMBL/GenBank/DDBJ whole genome shotgun (WGS) entry which is preliminary data.</text>
</comment>
<accession>A0ABQ9YKL9</accession>
<dbReference type="EMBL" id="JARBJD010000003">
    <property type="protein sequence ID" value="KAK2964305.1"/>
    <property type="molecule type" value="Genomic_DNA"/>
</dbReference>
<organism evidence="1 2">
    <name type="scientific">Blattamonas nauphoetae</name>
    <dbReference type="NCBI Taxonomy" id="2049346"/>
    <lineage>
        <taxon>Eukaryota</taxon>
        <taxon>Metamonada</taxon>
        <taxon>Preaxostyla</taxon>
        <taxon>Oxymonadida</taxon>
        <taxon>Blattamonas</taxon>
    </lineage>
</organism>
<proteinExistence type="predicted"/>